<sequence length="269" mass="30994">MAFGAMGREVLKMMANIWKELGSFSSILGYIPYNILLASENIQNEKELNFQARRDKFGIRNLLPAFGHIRYYFNVNKNGSNKDFQSESNTQKISSDKSNSKLTRNDLEQRLANKIQELKQNNVNSKRNKQNSKKLTTKTAQKAIDKKNFKPEFDKIQPSEPSFKFGRIIDSTLSTPSTADYLQKKESKMKKINNALNALKKEEELINSLPEEEQKAKIKEIAMEKAMKKAQGIKVKDNKSKLIKTKKTILAKKKKSRQKWAEISKNQKK</sequence>
<proteinExistence type="predicted"/>
<organism evidence="4 5">
    <name type="scientific">Cryptosporidium meleagridis</name>
    <dbReference type="NCBI Taxonomy" id="93969"/>
    <lineage>
        <taxon>Eukaryota</taxon>
        <taxon>Sar</taxon>
        <taxon>Alveolata</taxon>
        <taxon>Apicomplexa</taxon>
        <taxon>Conoidasida</taxon>
        <taxon>Coccidia</taxon>
        <taxon>Eucoccidiorida</taxon>
        <taxon>Eimeriorina</taxon>
        <taxon>Cryptosporidiidae</taxon>
        <taxon>Cryptosporidium</taxon>
    </lineage>
</organism>
<dbReference type="InterPro" id="IPR029190">
    <property type="entry name" value="Rrp14/SURF6_C"/>
</dbReference>
<evidence type="ECO:0000313" key="4">
    <source>
        <dbReference type="EMBL" id="POM84988.1"/>
    </source>
</evidence>
<name>A0A2P4Z4I0_9CRYT</name>
<dbReference type="OrthoDB" id="343583at2759"/>
<keyword evidence="1" id="KW-0175">Coiled coil</keyword>
<protein>
    <submittedName>
        <fullName evidence="4">Surfeit locus protein 6 family protein</fullName>
    </submittedName>
</protein>
<evidence type="ECO:0000256" key="2">
    <source>
        <dbReference type="SAM" id="MobiDB-lite"/>
    </source>
</evidence>
<dbReference type="VEuPathDB" id="CryptoDB:CmeUKMEL1_15145"/>
<comment type="caution">
    <text evidence="4">The sequence shown here is derived from an EMBL/GenBank/DDBJ whole genome shotgun (WGS) entry which is preliminary data.</text>
</comment>
<keyword evidence="5" id="KW-1185">Reference proteome</keyword>
<evidence type="ECO:0000256" key="1">
    <source>
        <dbReference type="SAM" id="Coils"/>
    </source>
</evidence>
<feature type="compositionally biased region" description="Basic and acidic residues" evidence="2">
    <location>
        <begin position="94"/>
        <end position="103"/>
    </location>
</feature>
<feature type="domain" description="Ribosomal RNA-processing protein 14/surfeit locus protein 6 C-terminal" evidence="3">
    <location>
        <begin position="108"/>
        <end position="268"/>
    </location>
</feature>
<evidence type="ECO:0000259" key="3">
    <source>
        <dbReference type="Pfam" id="PF04935"/>
    </source>
</evidence>
<reference evidence="4 5" key="1">
    <citation type="submission" date="2014-04" db="EMBL/GenBank/DDBJ databases">
        <title>Comparative Genomics of Cryptosporidium Species.</title>
        <authorList>
            <person name="Silva J.C."/>
            <person name="Su Q."/>
            <person name="Chalmers R."/>
            <person name="Chibucos M.C."/>
            <person name="Elwin K."/>
            <person name="Godinez A."/>
            <person name="Guo F."/>
            <person name="Huynh K."/>
            <person name="Orvis J."/>
            <person name="Ott S."/>
            <person name="Sadzewicz L."/>
            <person name="Sengamalay N."/>
            <person name="Shetty A."/>
            <person name="Sun M."/>
            <person name="Tallon L."/>
            <person name="Xiao L."/>
            <person name="Zhang H."/>
            <person name="Fraser C.M."/>
            <person name="Zhu G."/>
            <person name="Kissinger J."/>
            <person name="Widmer G."/>
        </authorList>
    </citation>
    <scope>NUCLEOTIDE SEQUENCE [LARGE SCALE GENOMIC DNA]</scope>
    <source>
        <strain evidence="4 5">UKMEL1</strain>
    </source>
</reference>
<feature type="region of interest" description="Disordered" evidence="2">
    <location>
        <begin position="83"/>
        <end position="103"/>
    </location>
</feature>
<feature type="compositionally biased region" description="Polar residues" evidence="2">
    <location>
        <begin position="83"/>
        <end position="93"/>
    </location>
</feature>
<feature type="coiled-coil region" evidence="1">
    <location>
        <begin position="104"/>
        <end position="135"/>
    </location>
</feature>
<dbReference type="AlphaFoldDB" id="A0A2P4Z4I0"/>
<evidence type="ECO:0000313" key="5">
    <source>
        <dbReference type="Proteomes" id="UP000236928"/>
    </source>
</evidence>
<accession>A0A2P4Z4I0</accession>
<gene>
    <name evidence="4" type="ORF">CmeUKMEL1_15145</name>
</gene>
<dbReference type="Proteomes" id="UP000236928">
    <property type="component" value="Unassembled WGS sequence"/>
</dbReference>
<dbReference type="Pfam" id="PF04935">
    <property type="entry name" value="SURF6"/>
    <property type="match status" value="1"/>
</dbReference>
<dbReference type="EMBL" id="JIBK01000048">
    <property type="protein sequence ID" value="POM84988.1"/>
    <property type="molecule type" value="Genomic_DNA"/>
</dbReference>